<organism evidence="1 2">
    <name type="scientific">Caldicellulosiruptor acetigenus 6A</name>
    <dbReference type="NCBI Taxonomy" id="632516"/>
    <lineage>
        <taxon>Bacteria</taxon>
        <taxon>Bacillati</taxon>
        <taxon>Bacillota</taxon>
        <taxon>Bacillota incertae sedis</taxon>
        <taxon>Caldicellulosiruptorales</taxon>
        <taxon>Caldicellulosiruptoraceae</taxon>
        <taxon>Caldicellulosiruptor</taxon>
    </lineage>
</organism>
<reference evidence="1 2" key="1">
    <citation type="submission" date="2011-08" db="EMBL/GenBank/DDBJ databases">
        <title>Complete sequence of Caldicellulosiruptor lactoaceticus 6A.</title>
        <authorList>
            <consortium name="US DOE Joint Genome Institute"/>
            <person name="Lucas S."/>
            <person name="Han J."/>
            <person name="Lapidus A."/>
            <person name="Cheng J.-F."/>
            <person name="Goodwin L."/>
            <person name="Pitluck S."/>
            <person name="Peters L."/>
            <person name="Davenport K."/>
            <person name="Detter J.C."/>
            <person name="Han C."/>
            <person name="Tapia R."/>
            <person name="Land M."/>
            <person name="Hauser L."/>
            <person name="Kyrpides N."/>
            <person name="Ivanova N."/>
            <person name="Ovchinnikova G."/>
            <person name="Pagani I."/>
            <person name="Blumer-Schuette S.E."/>
            <person name="Kelly R.M."/>
            <person name="Woyke T."/>
        </authorList>
    </citation>
    <scope>NUCLEOTIDE SEQUENCE [LARGE SCALE GENOMIC DNA]</scope>
    <source>
        <strain evidence="1 2">6A</strain>
    </source>
</reference>
<evidence type="ECO:0000313" key="2">
    <source>
        <dbReference type="Proteomes" id="UP000009257"/>
    </source>
</evidence>
<proteinExistence type="predicted"/>
<dbReference type="RefSeq" id="WP_014043425.1">
    <property type="nucleotide sequence ID" value="NC_015949.1"/>
</dbReference>
<dbReference type="Proteomes" id="UP000009257">
    <property type="component" value="Chromosome"/>
</dbReference>
<dbReference type="KEGG" id="clc:Calla_2461"/>
<gene>
    <name evidence="1" type="ORF">Calla_2461</name>
</gene>
<sequence>MDTVIHLDFLKEFDEAPLIERIGEYLRTFMSLRELLKDEPGNFKRPKEYLYFKQCPGWLGACPHGKKERDKKCDPTKCWNMKYGDVKNRIPKLEDLNYDNILIKVLSPAVCPDCGNNKLKLVWGKKVDVKVAGHTVTFDDVAYLRCDKCGKVHMSNQDKKAIEVIKEKIRTYDPYSNVIEDPDEELIELGYNPEAEIREFPETATIHLTKDKVALDLFMDDGISHSTSLDWIISPVDSKESEVRTGLFAIGYYCDKEDMDPFALEEDDGRDVIEDL</sequence>
<dbReference type="AlphaFoldDB" id="G2PYR8"/>
<protein>
    <submittedName>
        <fullName evidence="1">Uncharacterized protein</fullName>
    </submittedName>
</protein>
<dbReference type="HOGENOM" id="CLU_992806_0_0_9"/>
<evidence type="ECO:0000313" key="1">
    <source>
        <dbReference type="EMBL" id="AEM74987.1"/>
    </source>
</evidence>
<dbReference type="EMBL" id="CP003001">
    <property type="protein sequence ID" value="AEM74987.1"/>
    <property type="molecule type" value="Genomic_DNA"/>
</dbReference>
<accession>G2PYR8</accession>
<name>G2PYR8_9FIRM</name>